<accession>A0A150QGZ9</accession>
<organism evidence="2 3">
    <name type="scientific">Sorangium cellulosum</name>
    <name type="common">Polyangium cellulosum</name>
    <dbReference type="NCBI Taxonomy" id="56"/>
    <lineage>
        <taxon>Bacteria</taxon>
        <taxon>Pseudomonadati</taxon>
        <taxon>Myxococcota</taxon>
        <taxon>Polyangia</taxon>
        <taxon>Polyangiales</taxon>
        <taxon>Polyangiaceae</taxon>
        <taxon>Sorangium</taxon>
    </lineage>
</organism>
<sequence length="120" mass="13539">MSFNIRDPKHRHSLTFPGRPITRRVSPDDIERYLCAKGYRPAGSIARDWPRDIAFAWLPPEPPDPRAPQFPVRPRLVRGPRLCSQPLEPVIEAIAHNEKRTPGEVLREIAVMALMAEGGG</sequence>
<dbReference type="AlphaFoldDB" id="A0A150QGZ9"/>
<dbReference type="RefSeq" id="WP_061610151.1">
    <property type="nucleotide sequence ID" value="NZ_JEMA01000690.1"/>
</dbReference>
<evidence type="ECO:0000313" key="3">
    <source>
        <dbReference type="Proteomes" id="UP000075260"/>
    </source>
</evidence>
<evidence type="ECO:0000313" key="2">
    <source>
        <dbReference type="EMBL" id="KYF67006.1"/>
    </source>
</evidence>
<dbReference type="Proteomes" id="UP000075260">
    <property type="component" value="Unassembled WGS sequence"/>
</dbReference>
<reference evidence="2 3" key="1">
    <citation type="submission" date="2014-02" db="EMBL/GenBank/DDBJ databases">
        <title>The small core and large imbalanced accessory genome model reveals a collaborative survival strategy of Sorangium cellulosum strains in nature.</title>
        <authorList>
            <person name="Han K."/>
            <person name="Peng R."/>
            <person name="Blom J."/>
            <person name="Li Y.-Z."/>
        </authorList>
    </citation>
    <scope>NUCLEOTIDE SEQUENCE [LARGE SCALE GENOMIC DNA]</scope>
    <source>
        <strain evidence="2 3">So0008-312</strain>
    </source>
</reference>
<gene>
    <name evidence="2" type="ORF">BE15_38590</name>
</gene>
<name>A0A150QGZ9_SORCE</name>
<dbReference type="OrthoDB" id="5513286at2"/>
<comment type="caution">
    <text evidence="2">The sequence shown here is derived from an EMBL/GenBank/DDBJ whole genome shotgun (WGS) entry which is preliminary data.</text>
</comment>
<evidence type="ECO:0000256" key="1">
    <source>
        <dbReference type="SAM" id="MobiDB-lite"/>
    </source>
</evidence>
<feature type="region of interest" description="Disordered" evidence="1">
    <location>
        <begin position="1"/>
        <end position="21"/>
    </location>
</feature>
<dbReference type="EMBL" id="JEMA01000690">
    <property type="protein sequence ID" value="KYF67006.1"/>
    <property type="molecule type" value="Genomic_DNA"/>
</dbReference>
<protein>
    <submittedName>
        <fullName evidence="2">Uncharacterized protein</fullName>
    </submittedName>
</protein>
<proteinExistence type="predicted"/>